<evidence type="ECO:0000313" key="2">
    <source>
        <dbReference type="Proteomes" id="UP001500307"/>
    </source>
</evidence>
<name>A0ABP8SLW6_9ACTN</name>
<comment type="caution">
    <text evidence="1">The sequence shown here is derived from an EMBL/GenBank/DDBJ whole genome shotgun (WGS) entry which is preliminary data.</text>
</comment>
<reference evidence="2" key="1">
    <citation type="journal article" date="2019" name="Int. J. Syst. Evol. Microbiol.">
        <title>The Global Catalogue of Microorganisms (GCM) 10K type strain sequencing project: providing services to taxonomists for standard genome sequencing and annotation.</title>
        <authorList>
            <consortium name="The Broad Institute Genomics Platform"/>
            <consortium name="The Broad Institute Genome Sequencing Center for Infectious Disease"/>
            <person name="Wu L."/>
            <person name="Ma J."/>
        </authorList>
    </citation>
    <scope>NUCLEOTIDE SEQUENCE [LARGE SCALE GENOMIC DNA]</scope>
    <source>
        <strain evidence="2">JCM 3175</strain>
    </source>
</reference>
<gene>
    <name evidence="1" type="ORF">GCM10023176_33390</name>
</gene>
<dbReference type="SUPFAM" id="SSF51905">
    <property type="entry name" value="FAD/NAD(P)-binding domain"/>
    <property type="match status" value="1"/>
</dbReference>
<protein>
    <submittedName>
        <fullName evidence="1">Uncharacterized protein</fullName>
    </submittedName>
</protein>
<dbReference type="InterPro" id="IPR036188">
    <property type="entry name" value="FAD/NAD-bd_sf"/>
</dbReference>
<organism evidence="1 2">
    <name type="scientific">Micromonospora coerulea</name>
    <dbReference type="NCBI Taxonomy" id="47856"/>
    <lineage>
        <taxon>Bacteria</taxon>
        <taxon>Bacillati</taxon>
        <taxon>Actinomycetota</taxon>
        <taxon>Actinomycetes</taxon>
        <taxon>Micromonosporales</taxon>
        <taxon>Micromonosporaceae</taxon>
        <taxon>Micromonospora</taxon>
    </lineage>
</organism>
<proteinExistence type="predicted"/>
<sequence>MSDPHRLIIIGSGPAGYTAAVPGLRAQRGLRVAERRPFDERRAYELPERLRLNHWAFP</sequence>
<evidence type="ECO:0000313" key="1">
    <source>
        <dbReference type="EMBL" id="GAA4571838.1"/>
    </source>
</evidence>
<dbReference type="EMBL" id="BAABGU010000017">
    <property type="protein sequence ID" value="GAA4571838.1"/>
    <property type="molecule type" value="Genomic_DNA"/>
</dbReference>
<keyword evidence="2" id="KW-1185">Reference proteome</keyword>
<accession>A0ABP8SLW6</accession>
<dbReference type="Proteomes" id="UP001500307">
    <property type="component" value="Unassembled WGS sequence"/>
</dbReference>
<dbReference type="Gene3D" id="3.50.50.60">
    <property type="entry name" value="FAD/NAD(P)-binding domain"/>
    <property type="match status" value="1"/>
</dbReference>